<dbReference type="RefSeq" id="WP_371942412.1">
    <property type="nucleotide sequence ID" value="NZ_JAXCEH010000011.1"/>
</dbReference>
<keyword evidence="2" id="KW-1133">Transmembrane helix</keyword>
<feature type="region of interest" description="Disordered" evidence="1">
    <location>
        <begin position="37"/>
        <end position="81"/>
    </location>
</feature>
<name>A0ABV4QYJ7_9ACTN</name>
<keyword evidence="2" id="KW-0812">Transmembrane</keyword>
<dbReference type="Proteomes" id="UP001569904">
    <property type="component" value="Unassembled WGS sequence"/>
</dbReference>
<evidence type="ECO:0000256" key="2">
    <source>
        <dbReference type="SAM" id="Phobius"/>
    </source>
</evidence>
<protein>
    <submittedName>
        <fullName evidence="3">DUF6059 family protein</fullName>
    </submittedName>
</protein>
<accession>A0ABV4QYJ7</accession>
<dbReference type="InterPro" id="IPR045701">
    <property type="entry name" value="DUF6059"/>
</dbReference>
<proteinExistence type="predicted"/>
<evidence type="ECO:0000313" key="4">
    <source>
        <dbReference type="Proteomes" id="UP001569904"/>
    </source>
</evidence>
<sequence length="81" mass="9074">MRSGLLRRVLRYLCIGLGYTGFGVLGMTPSQYMRYTAQREADKRSSTPALPPPAHPERLVPGEPLSEEASRLWSQLDDLGR</sequence>
<reference evidence="3 4" key="1">
    <citation type="submission" date="2023-11" db="EMBL/GenBank/DDBJ databases">
        <title>Actinomadura monticuli sp. nov., isolated from volcanic ash.</title>
        <authorList>
            <person name="Lee S.D."/>
            <person name="Yang H."/>
            <person name="Kim I.S."/>
        </authorList>
    </citation>
    <scope>NUCLEOTIDE SEQUENCE [LARGE SCALE GENOMIC DNA]</scope>
    <source>
        <strain evidence="3 4">DSM 45346</strain>
    </source>
</reference>
<gene>
    <name evidence="3" type="ORF">SM436_18515</name>
</gene>
<organism evidence="3 4">
    <name type="scientific">Actinomadura chokoriensis</name>
    <dbReference type="NCBI Taxonomy" id="454156"/>
    <lineage>
        <taxon>Bacteria</taxon>
        <taxon>Bacillati</taxon>
        <taxon>Actinomycetota</taxon>
        <taxon>Actinomycetes</taxon>
        <taxon>Streptosporangiales</taxon>
        <taxon>Thermomonosporaceae</taxon>
        <taxon>Actinomadura</taxon>
    </lineage>
</organism>
<keyword evidence="2" id="KW-0472">Membrane</keyword>
<dbReference type="EMBL" id="JAXCEH010000011">
    <property type="protein sequence ID" value="MFA1555686.1"/>
    <property type="molecule type" value="Genomic_DNA"/>
</dbReference>
<keyword evidence="4" id="KW-1185">Reference proteome</keyword>
<comment type="caution">
    <text evidence="3">The sequence shown here is derived from an EMBL/GenBank/DDBJ whole genome shotgun (WGS) entry which is preliminary data.</text>
</comment>
<feature type="transmembrane region" description="Helical" evidence="2">
    <location>
        <begin position="12"/>
        <end position="33"/>
    </location>
</feature>
<evidence type="ECO:0000256" key="1">
    <source>
        <dbReference type="SAM" id="MobiDB-lite"/>
    </source>
</evidence>
<dbReference type="Pfam" id="PF19534">
    <property type="entry name" value="DUF6059"/>
    <property type="match status" value="1"/>
</dbReference>
<evidence type="ECO:0000313" key="3">
    <source>
        <dbReference type="EMBL" id="MFA1555686.1"/>
    </source>
</evidence>